<proteinExistence type="predicted"/>
<evidence type="ECO:0000313" key="2">
    <source>
        <dbReference type="EMBL" id="KAH3839179.1"/>
    </source>
</evidence>
<dbReference type="EMBL" id="JAIWYP010000004">
    <property type="protein sequence ID" value="KAH3839179.1"/>
    <property type="molecule type" value="Genomic_DNA"/>
</dbReference>
<keyword evidence="3" id="KW-1185">Reference proteome</keyword>
<protein>
    <submittedName>
        <fullName evidence="2">Uncharacterized protein</fullName>
    </submittedName>
</protein>
<accession>A0A9D4KGT9</accession>
<feature type="region of interest" description="Disordered" evidence="1">
    <location>
        <begin position="1"/>
        <end position="25"/>
    </location>
</feature>
<gene>
    <name evidence="2" type="ORF">DPMN_112604</name>
</gene>
<feature type="region of interest" description="Disordered" evidence="1">
    <location>
        <begin position="54"/>
        <end position="83"/>
    </location>
</feature>
<comment type="caution">
    <text evidence="2">The sequence shown here is derived from an EMBL/GenBank/DDBJ whole genome shotgun (WGS) entry which is preliminary data.</text>
</comment>
<organism evidence="2 3">
    <name type="scientific">Dreissena polymorpha</name>
    <name type="common">Zebra mussel</name>
    <name type="synonym">Mytilus polymorpha</name>
    <dbReference type="NCBI Taxonomy" id="45954"/>
    <lineage>
        <taxon>Eukaryota</taxon>
        <taxon>Metazoa</taxon>
        <taxon>Spiralia</taxon>
        <taxon>Lophotrochozoa</taxon>
        <taxon>Mollusca</taxon>
        <taxon>Bivalvia</taxon>
        <taxon>Autobranchia</taxon>
        <taxon>Heteroconchia</taxon>
        <taxon>Euheterodonta</taxon>
        <taxon>Imparidentia</taxon>
        <taxon>Neoheterodontei</taxon>
        <taxon>Myida</taxon>
        <taxon>Dreissenoidea</taxon>
        <taxon>Dreissenidae</taxon>
        <taxon>Dreissena</taxon>
    </lineage>
</organism>
<evidence type="ECO:0000256" key="1">
    <source>
        <dbReference type="SAM" id="MobiDB-lite"/>
    </source>
</evidence>
<sequence length="83" mass="8632">MASSYNDREDAPLAESSPRDSNPAIKRPVASTCLVMNILLPGLVTTVADLQAVDSGGSTPMSLPRVNGKIQSGYGQPGLHPVL</sequence>
<evidence type="ECO:0000313" key="3">
    <source>
        <dbReference type="Proteomes" id="UP000828390"/>
    </source>
</evidence>
<name>A0A9D4KGT9_DREPO</name>
<reference evidence="2" key="1">
    <citation type="journal article" date="2019" name="bioRxiv">
        <title>The Genome of the Zebra Mussel, Dreissena polymorpha: A Resource for Invasive Species Research.</title>
        <authorList>
            <person name="McCartney M.A."/>
            <person name="Auch B."/>
            <person name="Kono T."/>
            <person name="Mallez S."/>
            <person name="Zhang Y."/>
            <person name="Obille A."/>
            <person name="Becker A."/>
            <person name="Abrahante J.E."/>
            <person name="Garbe J."/>
            <person name="Badalamenti J.P."/>
            <person name="Herman A."/>
            <person name="Mangelson H."/>
            <person name="Liachko I."/>
            <person name="Sullivan S."/>
            <person name="Sone E.D."/>
            <person name="Koren S."/>
            <person name="Silverstein K.A.T."/>
            <person name="Beckman K.B."/>
            <person name="Gohl D.M."/>
        </authorList>
    </citation>
    <scope>NUCLEOTIDE SEQUENCE</scope>
    <source>
        <strain evidence="2">Duluth1</strain>
        <tissue evidence="2">Whole animal</tissue>
    </source>
</reference>
<dbReference type="AlphaFoldDB" id="A0A9D4KGT9"/>
<dbReference type="Proteomes" id="UP000828390">
    <property type="component" value="Unassembled WGS sequence"/>
</dbReference>
<feature type="compositionally biased region" description="Basic and acidic residues" evidence="1">
    <location>
        <begin position="1"/>
        <end position="11"/>
    </location>
</feature>
<reference evidence="2" key="2">
    <citation type="submission" date="2020-11" db="EMBL/GenBank/DDBJ databases">
        <authorList>
            <person name="McCartney M.A."/>
            <person name="Auch B."/>
            <person name="Kono T."/>
            <person name="Mallez S."/>
            <person name="Becker A."/>
            <person name="Gohl D.M."/>
            <person name="Silverstein K.A.T."/>
            <person name="Koren S."/>
            <person name="Bechman K.B."/>
            <person name="Herman A."/>
            <person name="Abrahante J.E."/>
            <person name="Garbe J."/>
        </authorList>
    </citation>
    <scope>NUCLEOTIDE SEQUENCE</scope>
    <source>
        <strain evidence="2">Duluth1</strain>
        <tissue evidence="2">Whole animal</tissue>
    </source>
</reference>